<evidence type="ECO:0000313" key="2">
    <source>
        <dbReference type="EMBL" id="CAI9558226.1"/>
    </source>
</evidence>
<organism evidence="2 3">
    <name type="scientific">Staurois parvus</name>
    <dbReference type="NCBI Taxonomy" id="386267"/>
    <lineage>
        <taxon>Eukaryota</taxon>
        <taxon>Metazoa</taxon>
        <taxon>Chordata</taxon>
        <taxon>Craniata</taxon>
        <taxon>Vertebrata</taxon>
        <taxon>Euteleostomi</taxon>
        <taxon>Amphibia</taxon>
        <taxon>Batrachia</taxon>
        <taxon>Anura</taxon>
        <taxon>Neobatrachia</taxon>
        <taxon>Ranoidea</taxon>
        <taxon>Ranidae</taxon>
        <taxon>Staurois</taxon>
    </lineage>
</organism>
<name>A0ABN9CGA6_9NEOB</name>
<comment type="caution">
    <text evidence="2">The sequence shown here is derived from an EMBL/GenBank/DDBJ whole genome shotgun (WGS) entry which is preliminary data.</text>
</comment>
<dbReference type="Proteomes" id="UP001162483">
    <property type="component" value="Unassembled WGS sequence"/>
</dbReference>
<feature type="non-terminal residue" evidence="2">
    <location>
        <position position="75"/>
    </location>
</feature>
<dbReference type="EMBL" id="CATNWA010009580">
    <property type="protein sequence ID" value="CAI9558226.1"/>
    <property type="molecule type" value="Genomic_DNA"/>
</dbReference>
<sequence>MVSWQKYRLYSQVPPMAQDCPGRPWKAAGASSVDACNCSCRHHPGITTQSPVMYQYVAGPCWVYMLCSFFICSLW</sequence>
<protein>
    <submittedName>
        <fullName evidence="2">Uncharacterized protein</fullName>
    </submittedName>
</protein>
<keyword evidence="3" id="KW-1185">Reference proteome</keyword>
<keyword evidence="1" id="KW-1133">Transmembrane helix</keyword>
<proteinExistence type="predicted"/>
<evidence type="ECO:0000313" key="3">
    <source>
        <dbReference type="Proteomes" id="UP001162483"/>
    </source>
</evidence>
<evidence type="ECO:0000256" key="1">
    <source>
        <dbReference type="SAM" id="Phobius"/>
    </source>
</evidence>
<reference evidence="2" key="1">
    <citation type="submission" date="2023-05" db="EMBL/GenBank/DDBJ databases">
        <authorList>
            <person name="Stuckert A."/>
        </authorList>
    </citation>
    <scope>NUCLEOTIDE SEQUENCE</scope>
</reference>
<accession>A0ABN9CGA6</accession>
<gene>
    <name evidence="2" type="ORF">SPARVUS_LOCUS4860631</name>
</gene>
<keyword evidence="1" id="KW-0472">Membrane</keyword>
<keyword evidence="1" id="KW-0812">Transmembrane</keyword>
<feature type="transmembrane region" description="Helical" evidence="1">
    <location>
        <begin position="53"/>
        <end position="74"/>
    </location>
</feature>